<keyword evidence="2" id="KW-1185">Reference proteome</keyword>
<dbReference type="AlphaFoldDB" id="A0A6A6J2U5"/>
<reference evidence="1" key="1">
    <citation type="journal article" date="2020" name="Stud. Mycol.">
        <title>101 Dothideomycetes genomes: a test case for predicting lifestyles and emergence of pathogens.</title>
        <authorList>
            <person name="Haridas S."/>
            <person name="Albert R."/>
            <person name="Binder M."/>
            <person name="Bloem J."/>
            <person name="Labutti K."/>
            <person name="Salamov A."/>
            <person name="Andreopoulos B."/>
            <person name="Baker S."/>
            <person name="Barry K."/>
            <person name="Bills G."/>
            <person name="Bluhm B."/>
            <person name="Cannon C."/>
            <person name="Castanera R."/>
            <person name="Culley D."/>
            <person name="Daum C."/>
            <person name="Ezra D."/>
            <person name="Gonzalez J."/>
            <person name="Henrissat B."/>
            <person name="Kuo A."/>
            <person name="Liang C."/>
            <person name="Lipzen A."/>
            <person name="Lutzoni F."/>
            <person name="Magnuson J."/>
            <person name="Mondo S."/>
            <person name="Nolan M."/>
            <person name="Ohm R."/>
            <person name="Pangilinan J."/>
            <person name="Park H.-J."/>
            <person name="Ramirez L."/>
            <person name="Alfaro M."/>
            <person name="Sun H."/>
            <person name="Tritt A."/>
            <person name="Yoshinaga Y."/>
            <person name="Zwiers L.-H."/>
            <person name="Turgeon B."/>
            <person name="Goodwin S."/>
            <person name="Spatafora J."/>
            <person name="Crous P."/>
            <person name="Grigoriev I."/>
        </authorList>
    </citation>
    <scope>NUCLEOTIDE SEQUENCE</scope>
    <source>
        <strain evidence="1">CBS 122368</strain>
    </source>
</reference>
<dbReference type="EMBL" id="ML987189">
    <property type="protein sequence ID" value="KAF2256888.1"/>
    <property type="molecule type" value="Genomic_DNA"/>
</dbReference>
<dbReference type="RefSeq" id="XP_033691892.1">
    <property type="nucleotide sequence ID" value="XM_033827669.1"/>
</dbReference>
<evidence type="ECO:0000313" key="1">
    <source>
        <dbReference type="EMBL" id="KAF2256888.1"/>
    </source>
</evidence>
<organism evidence="1 2">
    <name type="scientific">Trematosphaeria pertusa</name>
    <dbReference type="NCBI Taxonomy" id="390896"/>
    <lineage>
        <taxon>Eukaryota</taxon>
        <taxon>Fungi</taxon>
        <taxon>Dikarya</taxon>
        <taxon>Ascomycota</taxon>
        <taxon>Pezizomycotina</taxon>
        <taxon>Dothideomycetes</taxon>
        <taxon>Pleosporomycetidae</taxon>
        <taxon>Pleosporales</taxon>
        <taxon>Massarineae</taxon>
        <taxon>Trematosphaeriaceae</taxon>
        <taxon>Trematosphaeria</taxon>
    </lineage>
</organism>
<dbReference type="GeneID" id="54580999"/>
<protein>
    <submittedName>
        <fullName evidence="1">Uncharacterized protein</fullName>
    </submittedName>
</protein>
<proteinExistence type="predicted"/>
<sequence length="71" mass="8356">MHRALFCGGYYWYMYLLAEPDIAIDSIYYDRLDGIEKGEPVIHAPSDEESVRKKPVFWLRMSVTQRSAGRR</sequence>
<gene>
    <name evidence="1" type="ORF">BU26DRAFT_513640</name>
</gene>
<accession>A0A6A6J2U5</accession>
<name>A0A6A6J2U5_9PLEO</name>
<dbReference type="Proteomes" id="UP000800094">
    <property type="component" value="Unassembled WGS sequence"/>
</dbReference>
<evidence type="ECO:0000313" key="2">
    <source>
        <dbReference type="Proteomes" id="UP000800094"/>
    </source>
</evidence>